<evidence type="ECO:0000313" key="11">
    <source>
        <dbReference type="EMBL" id="KAF2456935.1"/>
    </source>
</evidence>
<organism evidence="11 12">
    <name type="scientific">Lineolata rhizophorae</name>
    <dbReference type="NCBI Taxonomy" id="578093"/>
    <lineage>
        <taxon>Eukaryota</taxon>
        <taxon>Fungi</taxon>
        <taxon>Dikarya</taxon>
        <taxon>Ascomycota</taxon>
        <taxon>Pezizomycotina</taxon>
        <taxon>Dothideomycetes</taxon>
        <taxon>Dothideomycetes incertae sedis</taxon>
        <taxon>Lineolatales</taxon>
        <taxon>Lineolataceae</taxon>
        <taxon>Lineolata</taxon>
    </lineage>
</organism>
<dbReference type="GO" id="GO:0000105">
    <property type="term" value="P:L-histidine biosynthetic process"/>
    <property type="evidence" value="ECO:0007669"/>
    <property type="project" value="UniProtKB-UniRule"/>
</dbReference>
<dbReference type="InterPro" id="IPR010140">
    <property type="entry name" value="Histidinol_P_phosphatase_HisJ"/>
</dbReference>
<sequence>MPFSHHSHSGQFCMHAKGSLEEMVLAAIDRKMTVFALTEHMPRDDEDLYPEEKQAHASLASLTATYDAFYAEATRLRAAYAAQITLLIGFEGEWIRSPRSHALTTALLRNPRYALDLFVGSVHHVNGHPIDLDRATYARARASAGSGGAGTDADLAAAYLDAQRDMLRALRPPVVGHFDLVRLFSDAPDAPWRGRAAAVWARVRRNLELARAYGSVLEVNQAALRKGLREPYPRAEICSEFLAMGGRFTLSDDSHSTDQVGMNYPRVLAFIKKVGIKEVYFFERVDSKDSPPKMSSLSVEELEKHPSWSTYDSSEAEP</sequence>
<dbReference type="GO" id="GO:0004401">
    <property type="term" value="F:histidinol-phosphatase activity"/>
    <property type="evidence" value="ECO:0007669"/>
    <property type="project" value="UniProtKB-UniRule"/>
</dbReference>
<keyword evidence="5 8" id="KW-0378">Hydrolase</keyword>
<name>A0A6A6NYW4_9PEZI</name>
<dbReference type="EC" id="3.1.3.15" evidence="3 8"/>
<evidence type="ECO:0000256" key="3">
    <source>
        <dbReference type="ARBA" id="ARBA00013085"/>
    </source>
</evidence>
<dbReference type="NCBIfam" id="TIGR01856">
    <property type="entry name" value="hisJ_fam"/>
    <property type="match status" value="1"/>
</dbReference>
<dbReference type="InterPro" id="IPR004013">
    <property type="entry name" value="PHP_dom"/>
</dbReference>
<dbReference type="GO" id="GO:0005737">
    <property type="term" value="C:cytoplasm"/>
    <property type="evidence" value="ECO:0007669"/>
    <property type="project" value="TreeGrafter"/>
</dbReference>
<dbReference type="SUPFAM" id="SSF89550">
    <property type="entry name" value="PHP domain-like"/>
    <property type="match status" value="1"/>
</dbReference>
<evidence type="ECO:0000256" key="5">
    <source>
        <dbReference type="ARBA" id="ARBA00022801"/>
    </source>
</evidence>
<evidence type="ECO:0000256" key="2">
    <source>
        <dbReference type="ARBA" id="ARBA00009152"/>
    </source>
</evidence>
<dbReference type="AlphaFoldDB" id="A0A6A6NYW4"/>
<dbReference type="Pfam" id="PF02811">
    <property type="entry name" value="PHP"/>
    <property type="match status" value="1"/>
</dbReference>
<feature type="region of interest" description="Disordered" evidence="9">
    <location>
        <begin position="287"/>
        <end position="318"/>
    </location>
</feature>
<evidence type="ECO:0000256" key="8">
    <source>
        <dbReference type="RuleBase" id="RU366003"/>
    </source>
</evidence>
<proteinExistence type="inferred from homology"/>
<dbReference type="OrthoDB" id="5957391at2759"/>
<comment type="catalytic activity">
    <reaction evidence="7 8">
        <text>L-histidinol phosphate + H2O = L-histidinol + phosphate</text>
        <dbReference type="Rhea" id="RHEA:14465"/>
        <dbReference type="ChEBI" id="CHEBI:15377"/>
        <dbReference type="ChEBI" id="CHEBI:43474"/>
        <dbReference type="ChEBI" id="CHEBI:57699"/>
        <dbReference type="ChEBI" id="CHEBI:57980"/>
        <dbReference type="EC" id="3.1.3.15"/>
    </reaction>
</comment>
<dbReference type="UniPathway" id="UPA00031">
    <property type="reaction ID" value="UER00013"/>
</dbReference>
<protein>
    <recommendedName>
        <fullName evidence="3 8">Histidinol-phosphatase</fullName>
        <shortName evidence="8">HolPase</shortName>
        <ecNumber evidence="3 8">3.1.3.15</ecNumber>
    </recommendedName>
</protein>
<keyword evidence="6 8" id="KW-0368">Histidine biosynthesis</keyword>
<comment type="pathway">
    <text evidence="1 8">Amino-acid biosynthesis; L-histidine biosynthesis; L-histidine from 5-phospho-alpha-D-ribose 1-diphosphate: step 8/9.</text>
</comment>
<dbReference type="EMBL" id="MU001682">
    <property type="protein sequence ID" value="KAF2456935.1"/>
    <property type="molecule type" value="Genomic_DNA"/>
</dbReference>
<evidence type="ECO:0000256" key="4">
    <source>
        <dbReference type="ARBA" id="ARBA00022605"/>
    </source>
</evidence>
<evidence type="ECO:0000256" key="9">
    <source>
        <dbReference type="SAM" id="MobiDB-lite"/>
    </source>
</evidence>
<dbReference type="InterPro" id="IPR016195">
    <property type="entry name" value="Pol/histidinol_Pase-like"/>
</dbReference>
<evidence type="ECO:0000256" key="6">
    <source>
        <dbReference type="ARBA" id="ARBA00023102"/>
    </source>
</evidence>
<evidence type="ECO:0000313" key="12">
    <source>
        <dbReference type="Proteomes" id="UP000799766"/>
    </source>
</evidence>
<dbReference type="Proteomes" id="UP000799766">
    <property type="component" value="Unassembled WGS sequence"/>
</dbReference>
<keyword evidence="12" id="KW-1185">Reference proteome</keyword>
<evidence type="ECO:0000259" key="10">
    <source>
        <dbReference type="Pfam" id="PF02811"/>
    </source>
</evidence>
<accession>A0A6A6NYW4</accession>
<feature type="compositionally biased region" description="Polar residues" evidence="9">
    <location>
        <begin position="307"/>
        <end position="318"/>
    </location>
</feature>
<feature type="domain" description="PHP" evidence="10">
    <location>
        <begin position="5"/>
        <end position="221"/>
    </location>
</feature>
<comment type="similarity">
    <text evidence="2 8">Belongs to the PHP hydrolase family. HisK subfamily.</text>
</comment>
<reference evidence="11" key="1">
    <citation type="journal article" date="2020" name="Stud. Mycol.">
        <title>101 Dothideomycetes genomes: a test case for predicting lifestyles and emergence of pathogens.</title>
        <authorList>
            <person name="Haridas S."/>
            <person name="Albert R."/>
            <person name="Binder M."/>
            <person name="Bloem J."/>
            <person name="Labutti K."/>
            <person name="Salamov A."/>
            <person name="Andreopoulos B."/>
            <person name="Baker S."/>
            <person name="Barry K."/>
            <person name="Bills G."/>
            <person name="Bluhm B."/>
            <person name="Cannon C."/>
            <person name="Castanera R."/>
            <person name="Culley D."/>
            <person name="Daum C."/>
            <person name="Ezra D."/>
            <person name="Gonzalez J."/>
            <person name="Henrissat B."/>
            <person name="Kuo A."/>
            <person name="Liang C."/>
            <person name="Lipzen A."/>
            <person name="Lutzoni F."/>
            <person name="Magnuson J."/>
            <person name="Mondo S."/>
            <person name="Nolan M."/>
            <person name="Ohm R."/>
            <person name="Pangilinan J."/>
            <person name="Park H.-J."/>
            <person name="Ramirez L."/>
            <person name="Alfaro M."/>
            <person name="Sun H."/>
            <person name="Tritt A."/>
            <person name="Yoshinaga Y."/>
            <person name="Zwiers L.-H."/>
            <person name="Turgeon B."/>
            <person name="Goodwin S."/>
            <person name="Spatafora J."/>
            <person name="Crous P."/>
            <person name="Grigoriev I."/>
        </authorList>
    </citation>
    <scope>NUCLEOTIDE SEQUENCE</scope>
    <source>
        <strain evidence="11">ATCC 16933</strain>
    </source>
</reference>
<dbReference type="Gene3D" id="3.20.20.140">
    <property type="entry name" value="Metal-dependent hydrolases"/>
    <property type="match status" value="1"/>
</dbReference>
<dbReference type="PANTHER" id="PTHR21039">
    <property type="entry name" value="HISTIDINOL PHOSPHATASE-RELATED"/>
    <property type="match status" value="1"/>
</dbReference>
<keyword evidence="4 8" id="KW-0028">Amino-acid biosynthesis</keyword>
<evidence type="ECO:0000256" key="7">
    <source>
        <dbReference type="ARBA" id="ARBA00049158"/>
    </source>
</evidence>
<gene>
    <name evidence="11" type="ORF">BDY21DRAFT_322428</name>
</gene>
<dbReference type="CDD" id="cd12110">
    <property type="entry name" value="PHP_HisPPase_Hisj_like"/>
    <property type="match status" value="1"/>
</dbReference>
<evidence type="ECO:0000256" key="1">
    <source>
        <dbReference type="ARBA" id="ARBA00004970"/>
    </source>
</evidence>
<dbReference type="PANTHER" id="PTHR21039:SF0">
    <property type="entry name" value="HISTIDINOL-PHOSPHATASE"/>
    <property type="match status" value="1"/>
</dbReference>